<evidence type="ECO:0000313" key="2">
    <source>
        <dbReference type="EMBL" id="KAF7507323.1"/>
    </source>
</evidence>
<dbReference type="OrthoDB" id="10368380at2759"/>
<dbReference type="EMBL" id="JAACFV010000071">
    <property type="protein sequence ID" value="KAF7507323.1"/>
    <property type="molecule type" value="Genomic_DNA"/>
</dbReference>
<feature type="compositionally biased region" description="Low complexity" evidence="1">
    <location>
        <begin position="72"/>
        <end position="88"/>
    </location>
</feature>
<feature type="compositionally biased region" description="Acidic residues" evidence="1">
    <location>
        <begin position="44"/>
        <end position="54"/>
    </location>
</feature>
<dbReference type="Proteomes" id="UP000606974">
    <property type="component" value="Unassembled WGS sequence"/>
</dbReference>
<feature type="region of interest" description="Disordered" evidence="1">
    <location>
        <begin position="344"/>
        <end position="369"/>
    </location>
</feature>
<evidence type="ECO:0000313" key="3">
    <source>
        <dbReference type="Proteomes" id="UP000606974"/>
    </source>
</evidence>
<comment type="caution">
    <text evidence="2">The sequence shown here is derived from an EMBL/GenBank/DDBJ whole genome shotgun (WGS) entry which is preliminary data.</text>
</comment>
<dbReference type="AlphaFoldDB" id="A0A8H7AE94"/>
<protein>
    <submittedName>
        <fullName evidence="2">Uncharacterized protein</fullName>
    </submittedName>
</protein>
<feature type="region of interest" description="Disordered" evidence="1">
    <location>
        <begin position="310"/>
        <end position="331"/>
    </location>
</feature>
<feature type="region of interest" description="Disordered" evidence="1">
    <location>
        <begin position="231"/>
        <end position="256"/>
    </location>
</feature>
<reference evidence="2" key="1">
    <citation type="submission" date="2020-02" db="EMBL/GenBank/DDBJ databases">
        <authorList>
            <person name="Palmer J.M."/>
        </authorList>
    </citation>
    <scope>NUCLEOTIDE SEQUENCE</scope>
    <source>
        <strain evidence="2">EPUS1.4</strain>
        <tissue evidence="2">Thallus</tissue>
    </source>
</reference>
<sequence>MDQILKARKMGSAVARRRKLKEREIAMQQDEERRTRILLYGYSSEEDESSDEEGNSYPPISDTQSDRLRPCSRLSTASRPSSATASKSPPRHAQPSGLPSPSSITSKSCLPQLVIPPPLSPNFATFQTESIPLSDNADEQLFFTEPETPLEIATPILYSIPHTRPSMISIKTQSKLDTLQRPASMPHPPAIPMKSEKRISATSLRSASSPVELPTVSSHSLSRDIFNKVTGAEKETGRRRPITVSAKSESALQHRSPRYDVFPRRSKVATAHKVERPRIHEEQAPTSATRIPQILINTKRSSFTVIAKDSESAQGMSPPTELYTKESTSTLPKRRASIGLALRTASAPFRSKNTNSRPPTSSSSESVASKDSINFSAFPMPPPSPLCVSHSTQHQNIRERSGGSSRIRQVRTIVGL</sequence>
<feature type="region of interest" description="Disordered" evidence="1">
    <location>
        <begin position="1"/>
        <end position="109"/>
    </location>
</feature>
<feature type="compositionally biased region" description="Polar residues" evidence="1">
    <location>
        <begin position="97"/>
        <end position="109"/>
    </location>
</feature>
<accession>A0A8H7AE94</accession>
<name>A0A8H7AE94_9EURO</name>
<proteinExistence type="predicted"/>
<keyword evidence="3" id="KW-1185">Reference proteome</keyword>
<gene>
    <name evidence="2" type="ORF">GJ744_010757</name>
</gene>
<organism evidence="2 3">
    <name type="scientific">Endocarpon pusillum</name>
    <dbReference type="NCBI Taxonomy" id="364733"/>
    <lineage>
        <taxon>Eukaryota</taxon>
        <taxon>Fungi</taxon>
        <taxon>Dikarya</taxon>
        <taxon>Ascomycota</taxon>
        <taxon>Pezizomycotina</taxon>
        <taxon>Eurotiomycetes</taxon>
        <taxon>Chaetothyriomycetidae</taxon>
        <taxon>Verrucariales</taxon>
        <taxon>Verrucariaceae</taxon>
        <taxon>Endocarpon</taxon>
    </lineage>
</organism>
<evidence type="ECO:0000256" key="1">
    <source>
        <dbReference type="SAM" id="MobiDB-lite"/>
    </source>
</evidence>
<feature type="compositionally biased region" description="Low complexity" evidence="1">
    <location>
        <begin position="351"/>
        <end position="369"/>
    </location>
</feature>
<feature type="compositionally biased region" description="Basic and acidic residues" evidence="1">
    <location>
        <begin position="21"/>
        <end position="35"/>
    </location>
</feature>